<keyword evidence="2" id="KW-1185">Reference proteome</keyword>
<accession>F4L0U0</accession>
<dbReference type="EMBL" id="CP002691">
    <property type="protein sequence ID" value="AEE50544.1"/>
    <property type="molecule type" value="Genomic_DNA"/>
</dbReference>
<reference evidence="1 2" key="1">
    <citation type="journal article" date="2011" name="Stand. Genomic Sci.">
        <title>Complete genome sequence of Haliscomenobacter hydrossis type strain (O).</title>
        <authorList>
            <consortium name="US DOE Joint Genome Institute (JGI-PGF)"/>
            <person name="Daligault H."/>
            <person name="Lapidus A."/>
            <person name="Zeytun A."/>
            <person name="Nolan M."/>
            <person name="Lucas S."/>
            <person name="Del Rio T.G."/>
            <person name="Tice H."/>
            <person name="Cheng J.F."/>
            <person name="Tapia R."/>
            <person name="Han C."/>
            <person name="Goodwin L."/>
            <person name="Pitluck S."/>
            <person name="Liolios K."/>
            <person name="Pagani I."/>
            <person name="Ivanova N."/>
            <person name="Huntemann M."/>
            <person name="Mavromatis K."/>
            <person name="Mikhailova N."/>
            <person name="Pati A."/>
            <person name="Chen A."/>
            <person name="Palaniappan K."/>
            <person name="Land M."/>
            <person name="Hauser L."/>
            <person name="Brambilla E.M."/>
            <person name="Rohde M."/>
            <person name="Verbarg S."/>
            <person name="Goker M."/>
            <person name="Bristow J."/>
            <person name="Eisen J.A."/>
            <person name="Markowitz V."/>
            <person name="Hugenholtz P."/>
            <person name="Kyrpides N.C."/>
            <person name="Klenk H.P."/>
            <person name="Woyke T."/>
        </authorList>
    </citation>
    <scope>NUCLEOTIDE SEQUENCE [LARGE SCALE GENOMIC DNA]</scope>
    <source>
        <strain evidence="2">ATCC 27775 / DSM 1100 / LMG 10767 / O</strain>
    </source>
</reference>
<proteinExistence type="predicted"/>
<dbReference type="SUPFAM" id="SSF51182">
    <property type="entry name" value="RmlC-like cupins"/>
    <property type="match status" value="1"/>
</dbReference>
<dbReference type="HOGENOM" id="CLU_1388532_0_0_10"/>
<dbReference type="KEGG" id="hhy:Halhy_2676"/>
<reference key="2">
    <citation type="submission" date="2011-04" db="EMBL/GenBank/DDBJ databases">
        <title>Complete sequence of chromosome of Haliscomenobacter hydrossis DSM 1100.</title>
        <authorList>
            <consortium name="US DOE Joint Genome Institute (JGI-PGF)"/>
            <person name="Lucas S."/>
            <person name="Han J."/>
            <person name="Lapidus A."/>
            <person name="Bruce D."/>
            <person name="Goodwin L."/>
            <person name="Pitluck S."/>
            <person name="Peters L."/>
            <person name="Kyrpides N."/>
            <person name="Mavromatis K."/>
            <person name="Ivanova N."/>
            <person name="Ovchinnikova G."/>
            <person name="Pagani I."/>
            <person name="Daligault H."/>
            <person name="Detter J.C."/>
            <person name="Han C."/>
            <person name="Land M."/>
            <person name="Hauser L."/>
            <person name="Markowitz V."/>
            <person name="Cheng J.-F."/>
            <person name="Hugenholtz P."/>
            <person name="Woyke T."/>
            <person name="Wu D."/>
            <person name="Verbarg S."/>
            <person name="Frueling A."/>
            <person name="Brambilla E."/>
            <person name="Klenk H.-P."/>
            <person name="Eisen J.A."/>
        </authorList>
    </citation>
    <scope>NUCLEOTIDE SEQUENCE</scope>
    <source>
        <strain>DSM 1100</strain>
    </source>
</reference>
<evidence type="ECO:0000313" key="2">
    <source>
        <dbReference type="Proteomes" id="UP000008461"/>
    </source>
</evidence>
<dbReference type="Proteomes" id="UP000008461">
    <property type="component" value="Chromosome"/>
</dbReference>
<sequence length="196" mass="22519">MKQYDITRKEIAEWFSDPADINRNEASLTQDENTLICFAEAHALNPAPLLRTAVMDKIRALNQQKSDLKTLDLTQLPLLDAASNWLEWKEVVADIAPPDAYEDIHMHPLESNEQRDLFVIWVKEFVPEEVHHDILESFMILEGSCVCYITDQEGTTRTVRLGEGEFITMQLEETHDIHVTSEKPAKAILQWYKLAA</sequence>
<dbReference type="InterPro" id="IPR011051">
    <property type="entry name" value="RmlC_Cupin_sf"/>
</dbReference>
<dbReference type="AlphaFoldDB" id="F4L0U0"/>
<dbReference type="RefSeq" id="WP_013765092.1">
    <property type="nucleotide sequence ID" value="NC_015510.1"/>
</dbReference>
<dbReference type="Gene3D" id="2.60.120.10">
    <property type="entry name" value="Jelly Rolls"/>
    <property type="match status" value="1"/>
</dbReference>
<organism evidence="1 2">
    <name type="scientific">Haliscomenobacter hydrossis (strain ATCC 27775 / DSM 1100 / LMG 10767 / O)</name>
    <dbReference type="NCBI Taxonomy" id="760192"/>
    <lineage>
        <taxon>Bacteria</taxon>
        <taxon>Pseudomonadati</taxon>
        <taxon>Bacteroidota</taxon>
        <taxon>Saprospiria</taxon>
        <taxon>Saprospirales</taxon>
        <taxon>Haliscomenobacteraceae</taxon>
        <taxon>Haliscomenobacter</taxon>
    </lineage>
</organism>
<dbReference type="eggNOG" id="COG0662">
    <property type="taxonomic scope" value="Bacteria"/>
</dbReference>
<dbReference type="STRING" id="760192.Halhy_2676"/>
<gene>
    <name evidence="1" type="ordered locus">Halhy_2676</name>
</gene>
<evidence type="ECO:0000313" key="1">
    <source>
        <dbReference type="EMBL" id="AEE50544.1"/>
    </source>
</evidence>
<protein>
    <submittedName>
        <fullName evidence="1">Uncharacterized protein</fullName>
    </submittedName>
</protein>
<dbReference type="InterPro" id="IPR014710">
    <property type="entry name" value="RmlC-like_jellyroll"/>
</dbReference>
<name>F4L0U0_HALH1</name>
<dbReference type="OrthoDB" id="3395710at2"/>